<dbReference type="KEGG" id="sng:SNE_A03920"/>
<dbReference type="RefSeq" id="WP_013942736.1">
    <property type="nucleotide sequence ID" value="NC_015713.1"/>
</dbReference>
<reference evidence="2 3" key="2">
    <citation type="journal article" date="2011" name="Mol. Biol. Evol.">
        <title>Unity in variety--the pan-genome of the Chlamydiae.</title>
        <authorList>
            <person name="Collingro A."/>
            <person name="Tischler P."/>
            <person name="Weinmaier T."/>
            <person name="Penz T."/>
            <person name="Heinz E."/>
            <person name="Brunham R.C."/>
            <person name="Read T.D."/>
            <person name="Bavoil P.M."/>
            <person name="Sachse K."/>
            <person name="Kahane S."/>
            <person name="Friedman M.G."/>
            <person name="Rattei T."/>
            <person name="Myers G.S."/>
            <person name="Horn M."/>
        </authorList>
    </citation>
    <scope>NUCLEOTIDE SEQUENCE [LARGE SCALE GENOMIC DNA]</scope>
    <source>
        <strain evidence="3">ATCC VR-1471 / Z</strain>
    </source>
</reference>
<dbReference type="AlphaFoldDB" id="F8L6D9"/>
<feature type="region of interest" description="Disordered" evidence="1">
    <location>
        <begin position="654"/>
        <end position="712"/>
    </location>
</feature>
<dbReference type="OrthoDB" id="7206808at2"/>
<accession>F8L6D9</accession>
<name>F8L6D9_SIMNZ</name>
<dbReference type="HOGENOM" id="CLU_301852_0_0_0"/>
<evidence type="ECO:0000313" key="2">
    <source>
        <dbReference type="EMBL" id="CCB88269.1"/>
    </source>
</evidence>
<gene>
    <name evidence="2" type="ordered locus">SNE_A03920</name>
</gene>
<feature type="compositionally biased region" description="Basic and acidic residues" evidence="1">
    <location>
        <begin position="661"/>
        <end position="691"/>
    </location>
</feature>
<reference key="1">
    <citation type="journal article" date="2011" name="Mol. Biol. Evol.">
        <title>Unity in variety -- the pan-genome of the Chlamydiae.</title>
        <authorList>
            <person name="Collingro A."/>
            <person name="Tischler P."/>
            <person name="Weinmaier T."/>
            <person name="Penz T."/>
            <person name="Heinz E."/>
            <person name="Brunham R.C."/>
            <person name="Read T.D."/>
            <person name="Bavoil P.M."/>
            <person name="Sachse K."/>
            <person name="Kahane S."/>
            <person name="Friedman M.G."/>
            <person name="Rattei T."/>
            <person name="Myers G.S.A."/>
            <person name="Horn M."/>
        </authorList>
    </citation>
    <scope>NUCLEOTIDE SEQUENCE</scope>
    <source>
        <strain>Z</strain>
    </source>
</reference>
<organism evidence="2 3">
    <name type="scientific">Simkania negevensis (strain ATCC VR-1471 / DSM 27360 / Z)</name>
    <dbReference type="NCBI Taxonomy" id="331113"/>
    <lineage>
        <taxon>Bacteria</taxon>
        <taxon>Pseudomonadati</taxon>
        <taxon>Chlamydiota</taxon>
        <taxon>Chlamydiia</taxon>
        <taxon>Parachlamydiales</taxon>
        <taxon>Simkaniaceae</taxon>
        <taxon>Simkania</taxon>
    </lineage>
</organism>
<dbReference type="Proteomes" id="UP000000496">
    <property type="component" value="Chromosome gsn.131"/>
</dbReference>
<evidence type="ECO:0000256" key="1">
    <source>
        <dbReference type="SAM" id="MobiDB-lite"/>
    </source>
</evidence>
<sequence length="1214" mass="138212">MSTDITHSKQFIQFIKYNTDENNIAEFENADKIRANISKMAQSVISYLGDKSNPSLENIPEFAEKLSIVNEQFKAHGDGTPFATSLTAINILLGLRQNLSEGNQEIINRPFFKQLDKLLAQEPIENEITVVTNLHLFLENCLIPSVMRAQSKAELNALEPVMKKCFVLGKRLAGVDPEGKLLKLKEESIQKYNSKAIIFDPRYQILIGYDKGIIGSLESEESRIELVKNLTGFFANFPRSNITEVVPKSEQAALYDAILMIQDELEEYGDGARLEPVRNQLGLAVGSFDGIRSGFPVELRQLAEGEIEGSHKPILKKLVAFEKKVLIPALAKVSTSEELFRLEPLVDQCIALKSKIEGIDAKGKLQASHQDLINQWNAKNYQTSRIHRFLVSYKSGDLPGIDKEERRENITSSIQSHIDRICPELNHETFTTVEKRDLYQALLDIQGEFEKYGDGQRLEPVIEKLGKALGIPDGIRDAFPIELAQSYQTPLELSQKQHFLKKLVAFEHRILMPAIVQASTETLEIYKPLLIQCAKLREQLIDVDVEGLSAASHQEAIALYRAKEQQVKNEYDLLRTYTSGKISDLDKPSGRKAIEGQLSSYLNDLIPHLDHSIFSEEDKRAILKGLLTLQQDFKTDGRHLDPVIQKYRKAIGMHAQAPKESMPHSRSKEKSQEIDTEKVRSTRSMWEKKSSSESTTGPAAHKTKERSEETPEAKLIRYTANIKKSIASLDLDSPMLKENIDEIRRQITFIRKLPGSSPSKLEHLEQALNLLINPDEISISKEEYRLITLLGAKHGCPDVKEYQGLERASVRDAQSSILGQLKGDFDSLNRLELKAERSFRGVKERTVQYRFERFRDAHTFTPPLNQNFATHFPAILNAFTIYTQRIATEGLMIKWDQIKSVRDKETGGRFSKLIEKFYSHIDPSKQIPNYTTELQQSFVTDLNLSQIDRMNERELTPYLVEKMESFIEVPGKWLGGFYTSTYGGQHDWLVRNIDRIIRPYNQGDEPNTNLGGGVCYNNSLQVQRSFLDGPVSSKTLLLGSNETTRYHQSRIQSEYEELSKIRENYSTAYKKYEKGDLSEAEITELHKKLVQAEEQYKKVEAALPSAYRLKLHGKYPLSNPPSGTSVQDHLSNTIEEWSAIGHKQIVLVLRKPSGEGHAVNVQFDAEKGSYRLRDDNKGIIEFEDMPTMKRELSAYFRVFYPEFDKFTFESYTRA</sequence>
<protein>
    <submittedName>
        <fullName evidence="2">Uncharacterized protein</fullName>
    </submittedName>
</protein>
<dbReference type="STRING" id="331113.SNE_A03920"/>
<dbReference type="EMBL" id="FR872582">
    <property type="protein sequence ID" value="CCB88269.1"/>
    <property type="molecule type" value="Genomic_DNA"/>
</dbReference>
<proteinExistence type="predicted"/>
<keyword evidence="3" id="KW-1185">Reference proteome</keyword>
<evidence type="ECO:0000313" key="3">
    <source>
        <dbReference type="Proteomes" id="UP000000496"/>
    </source>
</evidence>